<dbReference type="SMART" id="SM00327">
    <property type="entry name" value="VWA"/>
    <property type="match status" value="1"/>
</dbReference>
<dbReference type="EMBL" id="DSTK01000023">
    <property type="protein sequence ID" value="HFK97249.1"/>
    <property type="molecule type" value="Genomic_DNA"/>
</dbReference>
<dbReference type="Pfam" id="PF13519">
    <property type="entry name" value="VWA_2"/>
    <property type="match status" value="1"/>
</dbReference>
<feature type="domain" description="VWFA" evidence="3">
    <location>
        <begin position="108"/>
        <end position="292"/>
    </location>
</feature>
<keyword evidence="2" id="KW-0472">Membrane</keyword>
<organism evidence="4">
    <name type="scientific">Desulfacinum infernum</name>
    <dbReference type="NCBI Taxonomy" id="35837"/>
    <lineage>
        <taxon>Bacteria</taxon>
        <taxon>Pseudomonadati</taxon>
        <taxon>Thermodesulfobacteriota</taxon>
        <taxon>Syntrophobacteria</taxon>
        <taxon>Syntrophobacterales</taxon>
        <taxon>Syntrophobacteraceae</taxon>
        <taxon>Desulfacinum</taxon>
    </lineage>
</organism>
<protein>
    <submittedName>
        <fullName evidence="4">VWA domain-containing protein</fullName>
    </submittedName>
</protein>
<feature type="transmembrane region" description="Helical" evidence="2">
    <location>
        <begin position="7"/>
        <end position="28"/>
    </location>
</feature>
<evidence type="ECO:0000256" key="1">
    <source>
        <dbReference type="SAM" id="MobiDB-lite"/>
    </source>
</evidence>
<dbReference type="Gene3D" id="3.40.50.410">
    <property type="entry name" value="von Willebrand factor, type A domain"/>
    <property type="match status" value="1"/>
</dbReference>
<evidence type="ECO:0000313" key="4">
    <source>
        <dbReference type="EMBL" id="HFK97249.1"/>
    </source>
</evidence>
<accession>A0A832A5S3</accession>
<dbReference type="InterPro" id="IPR002035">
    <property type="entry name" value="VWF_A"/>
</dbReference>
<dbReference type="PROSITE" id="PS50234">
    <property type="entry name" value="VWFA"/>
    <property type="match status" value="1"/>
</dbReference>
<evidence type="ECO:0000259" key="3">
    <source>
        <dbReference type="PROSITE" id="PS50234"/>
    </source>
</evidence>
<keyword evidence="2" id="KW-1133">Transmembrane helix</keyword>
<sequence>MKGLASTWAWIKISLTAMVITVTFFIPIDSADSQSVALPGVYAIKIYHVNSILYPFVQVYFRTYDRNGLPLVNLNERNIGLMVKGRSYDPAKRQYFVQNLRQRTEPVRTVIVLDASKSMAGTPFEKALQATARFIDSKRPQDQVMILAIRDTKEGYEIVSEYERDAGALGRRLADVKCDGLKTRLYDAIGAAMQACVVTPQGSIEPDASNYVVACSIVVLSDGKDEGSALSRHELNTRISSLSYPIPIYSLAYTKVSPEHFRNLEAISKNSIGKYYLIGEAYDKMQQTLEEIQYIIQSDYVLTFRSPIPVDGEEHAFKIGIEYPTGSGKYTYDSGRFEAIQPPPAPSLSQKLAELNRAVPPLSEGGSPFFDATQPPAVGQPSQ</sequence>
<name>A0A832A5S3_9BACT</name>
<reference evidence="4" key="1">
    <citation type="journal article" date="2020" name="mSystems">
        <title>Genome- and Community-Level Interaction Insights into Carbon Utilization and Element Cycling Functions of Hydrothermarchaeota in Hydrothermal Sediment.</title>
        <authorList>
            <person name="Zhou Z."/>
            <person name="Liu Y."/>
            <person name="Xu W."/>
            <person name="Pan J."/>
            <person name="Luo Z.H."/>
            <person name="Li M."/>
        </authorList>
    </citation>
    <scope>NUCLEOTIDE SEQUENCE [LARGE SCALE GENOMIC DNA]</scope>
    <source>
        <strain evidence="4">SpSt-456</strain>
    </source>
</reference>
<dbReference type="AlphaFoldDB" id="A0A832A5S3"/>
<dbReference type="SUPFAM" id="SSF53300">
    <property type="entry name" value="vWA-like"/>
    <property type="match status" value="1"/>
</dbReference>
<comment type="caution">
    <text evidence="4">The sequence shown here is derived from an EMBL/GenBank/DDBJ whole genome shotgun (WGS) entry which is preliminary data.</text>
</comment>
<evidence type="ECO:0000256" key="2">
    <source>
        <dbReference type="SAM" id="Phobius"/>
    </source>
</evidence>
<dbReference type="InterPro" id="IPR036465">
    <property type="entry name" value="vWFA_dom_sf"/>
</dbReference>
<feature type="region of interest" description="Disordered" evidence="1">
    <location>
        <begin position="357"/>
        <end position="383"/>
    </location>
</feature>
<keyword evidence="2" id="KW-0812">Transmembrane</keyword>
<dbReference type="CDD" id="cd00198">
    <property type="entry name" value="vWFA"/>
    <property type="match status" value="1"/>
</dbReference>
<proteinExistence type="predicted"/>
<gene>
    <name evidence="4" type="ORF">ENS06_07985</name>
</gene>